<reference evidence="1 2" key="1">
    <citation type="submission" date="2023-09" db="EMBL/GenBank/DDBJ databases">
        <authorList>
            <person name="Wang M."/>
        </authorList>
    </citation>
    <scope>NUCLEOTIDE SEQUENCE [LARGE SCALE GENOMIC DNA]</scope>
    <source>
        <strain evidence="1">GT-2023</strain>
        <tissue evidence="1">Liver</tissue>
    </source>
</reference>
<name>A0ABR3M235_9TELE</name>
<evidence type="ECO:0000313" key="1">
    <source>
        <dbReference type="EMBL" id="KAL1258296.1"/>
    </source>
</evidence>
<gene>
    <name evidence="1" type="ORF">QQF64_011540</name>
</gene>
<evidence type="ECO:0000313" key="2">
    <source>
        <dbReference type="Proteomes" id="UP001558613"/>
    </source>
</evidence>
<keyword evidence="2" id="KW-1185">Reference proteome</keyword>
<organism evidence="1 2">
    <name type="scientific">Cirrhinus molitorella</name>
    <name type="common">mud carp</name>
    <dbReference type="NCBI Taxonomy" id="172907"/>
    <lineage>
        <taxon>Eukaryota</taxon>
        <taxon>Metazoa</taxon>
        <taxon>Chordata</taxon>
        <taxon>Craniata</taxon>
        <taxon>Vertebrata</taxon>
        <taxon>Euteleostomi</taxon>
        <taxon>Actinopterygii</taxon>
        <taxon>Neopterygii</taxon>
        <taxon>Teleostei</taxon>
        <taxon>Ostariophysi</taxon>
        <taxon>Cypriniformes</taxon>
        <taxon>Cyprinidae</taxon>
        <taxon>Labeoninae</taxon>
        <taxon>Labeonini</taxon>
        <taxon>Cirrhinus</taxon>
    </lineage>
</organism>
<dbReference type="Proteomes" id="UP001558613">
    <property type="component" value="Unassembled WGS sequence"/>
</dbReference>
<protein>
    <submittedName>
        <fullName evidence="1">Uncharacterized protein</fullName>
    </submittedName>
</protein>
<dbReference type="EMBL" id="JAYMGO010000017">
    <property type="protein sequence ID" value="KAL1258296.1"/>
    <property type="molecule type" value="Genomic_DNA"/>
</dbReference>
<sequence>MFHYSTAPKGCDLSPSSGLSVQRVYSDTADSLHTPTGSHAPLLLQSLVYHALITRRPSHYWSRSHTHLFFIGGVLPPARLL</sequence>
<accession>A0ABR3M235</accession>
<comment type="caution">
    <text evidence="1">The sequence shown here is derived from an EMBL/GenBank/DDBJ whole genome shotgun (WGS) entry which is preliminary data.</text>
</comment>
<proteinExistence type="predicted"/>